<dbReference type="CDD" id="cd00093">
    <property type="entry name" value="HTH_XRE"/>
    <property type="match status" value="1"/>
</dbReference>
<evidence type="ECO:0000256" key="1">
    <source>
        <dbReference type="ARBA" id="ARBA00023015"/>
    </source>
</evidence>
<dbReference type="Pfam" id="PF07022">
    <property type="entry name" value="Phage_CI_repr"/>
    <property type="match status" value="1"/>
</dbReference>
<organism evidence="5 6">
    <name type="scientific">Megalodesulfovibrio gigas (strain ATCC 19364 / DSM 1382 / NCIMB 9332 / VKM B-1759)</name>
    <name type="common">Desulfovibrio gigas</name>
    <dbReference type="NCBI Taxonomy" id="1121448"/>
    <lineage>
        <taxon>Bacteria</taxon>
        <taxon>Pseudomonadati</taxon>
        <taxon>Thermodesulfobacteriota</taxon>
        <taxon>Desulfovibrionia</taxon>
        <taxon>Desulfovibrionales</taxon>
        <taxon>Desulfovibrionaceae</taxon>
        <taxon>Megalodesulfovibrio</taxon>
    </lineage>
</organism>
<dbReference type="InterPro" id="IPR010744">
    <property type="entry name" value="Phage_CI_N"/>
</dbReference>
<reference evidence="6" key="2">
    <citation type="submission" date="2013-07" db="EMBL/GenBank/DDBJ databases">
        <authorList>
            <person name="Morais-Silva F.O."/>
            <person name="Rezende A.M."/>
            <person name="Pimentel C."/>
            <person name="Resende D.M."/>
            <person name="Santos C.I."/>
            <person name="Clemente C."/>
            <person name="de Oliveira L.M."/>
            <person name="da Silva S.M."/>
            <person name="Costa D.A."/>
            <person name="Varela-Raposo A."/>
            <person name="Horacio E.C.A."/>
            <person name="Matos M."/>
            <person name="Flores O."/>
            <person name="Ruiz J.C."/>
            <person name="Rodrigues-Pousada C."/>
        </authorList>
    </citation>
    <scope>NUCLEOTIDE SEQUENCE [LARGE SCALE GENOMIC DNA]</scope>
    <source>
        <strain evidence="6">ATCC 19364 / DSM 1382 / NCIMB 9332 / VKM B-1759</strain>
    </source>
</reference>
<dbReference type="EMBL" id="CP006585">
    <property type="protein sequence ID" value="AGW14137.1"/>
    <property type="molecule type" value="Genomic_DNA"/>
</dbReference>
<dbReference type="SUPFAM" id="SSF51306">
    <property type="entry name" value="LexA/Signal peptidase"/>
    <property type="match status" value="1"/>
</dbReference>
<evidence type="ECO:0000259" key="4">
    <source>
        <dbReference type="PROSITE" id="PS50943"/>
    </source>
</evidence>
<dbReference type="PANTHER" id="PTHR40661:SF3">
    <property type="entry name" value="FELS-1 PROPHAGE TRANSCRIPTIONAL REGULATOR"/>
    <property type="match status" value="1"/>
</dbReference>
<evidence type="ECO:0000256" key="3">
    <source>
        <dbReference type="ARBA" id="ARBA00023163"/>
    </source>
</evidence>
<evidence type="ECO:0000313" key="6">
    <source>
        <dbReference type="Proteomes" id="UP000016587"/>
    </source>
</evidence>
<proteinExistence type="predicted"/>
<dbReference type="AlphaFoldDB" id="T2GE23"/>
<dbReference type="PANTHER" id="PTHR40661">
    <property type="match status" value="1"/>
</dbReference>
<dbReference type="Pfam" id="PF00717">
    <property type="entry name" value="Peptidase_S24"/>
    <property type="match status" value="1"/>
</dbReference>
<dbReference type="STRING" id="1121448.DGI_2385"/>
<name>T2GE23_MEGG1</name>
<keyword evidence="1" id="KW-0805">Transcription regulation</keyword>
<dbReference type="HOGENOM" id="CLU_066192_1_2_7"/>
<dbReference type="InterPro" id="IPR015927">
    <property type="entry name" value="Peptidase_S24_S26A/B/C"/>
</dbReference>
<keyword evidence="3" id="KW-0804">Transcription</keyword>
<dbReference type="InterPro" id="IPR036286">
    <property type="entry name" value="LexA/Signal_pep-like_sf"/>
</dbReference>
<dbReference type="KEGG" id="dgg:DGI_2385"/>
<dbReference type="eggNOG" id="COG2932">
    <property type="taxonomic scope" value="Bacteria"/>
</dbReference>
<dbReference type="Gene3D" id="2.10.109.10">
    <property type="entry name" value="Umud Fragment, subunit A"/>
    <property type="match status" value="1"/>
</dbReference>
<keyword evidence="6" id="KW-1185">Reference proteome</keyword>
<evidence type="ECO:0000313" key="5">
    <source>
        <dbReference type="EMBL" id="AGW14137.1"/>
    </source>
</evidence>
<keyword evidence="2" id="KW-0238">DNA-binding</keyword>
<reference evidence="5 6" key="1">
    <citation type="journal article" date="2013" name="J. Bacteriol.">
        <title>Roles of HynAB and Ech, the only two hydrogenases found in the model sulfate reducer Desulfovibrio gigas.</title>
        <authorList>
            <person name="Morais-Silva F.O."/>
            <person name="Santos C.I."/>
            <person name="Rodrigues R."/>
            <person name="Pereira I.A."/>
            <person name="Rodrigues-Pousada C."/>
        </authorList>
    </citation>
    <scope>NUCLEOTIDE SEQUENCE [LARGE SCALE GENOMIC DNA]</scope>
    <source>
        <strain evidence="6">ATCC 19364 / DSM 1382 / NCIMB 9332 / VKM B-1759</strain>
    </source>
</reference>
<dbReference type="InterPro" id="IPR039418">
    <property type="entry name" value="LexA-like"/>
</dbReference>
<dbReference type="PROSITE" id="PS50943">
    <property type="entry name" value="HTH_CROC1"/>
    <property type="match status" value="1"/>
</dbReference>
<dbReference type="GO" id="GO:0003677">
    <property type="term" value="F:DNA binding"/>
    <property type="evidence" value="ECO:0007669"/>
    <property type="project" value="UniProtKB-KW"/>
</dbReference>
<accession>T2GE23</accession>
<dbReference type="CDD" id="cd06529">
    <property type="entry name" value="S24_LexA-like"/>
    <property type="match status" value="1"/>
</dbReference>
<gene>
    <name evidence="5" type="ORF">DGI_2385</name>
</gene>
<dbReference type="GO" id="GO:0045892">
    <property type="term" value="P:negative regulation of DNA-templated transcription"/>
    <property type="evidence" value="ECO:0007669"/>
    <property type="project" value="InterPro"/>
</dbReference>
<feature type="domain" description="HTH cro/C1-type" evidence="4">
    <location>
        <begin position="26"/>
        <end position="67"/>
    </location>
</feature>
<sequence>MANRQPADLPGRIERLMRASDAKNYSELARALGIKPASVSGAIEKKSLPSSWFFKIAEDFNVSIDWLYYGPSSPHIAITPAGASAHGVRDVQAPDSGLPLVRLRLVGHRLDEHGALINHGEASVAFHREAMQALGDPDRMACLRVTNNEMDNVIVNNDLLVFDQGQVEPASGKVYVVAVAGELLVRTLLRMPSGIALWAASRPTDTQTMLPKDRSAAWIVGRVVWLGRAFG</sequence>
<evidence type="ECO:0000256" key="2">
    <source>
        <dbReference type="ARBA" id="ARBA00023125"/>
    </source>
</evidence>
<protein>
    <submittedName>
        <fullName evidence="5">Putative phage repressor</fullName>
    </submittedName>
</protein>
<dbReference type="Gene3D" id="1.10.260.40">
    <property type="entry name" value="lambda repressor-like DNA-binding domains"/>
    <property type="match status" value="1"/>
</dbReference>
<dbReference type="SUPFAM" id="SSF47413">
    <property type="entry name" value="lambda repressor-like DNA-binding domains"/>
    <property type="match status" value="1"/>
</dbReference>
<dbReference type="InterPro" id="IPR010982">
    <property type="entry name" value="Lambda_DNA-bd_dom_sf"/>
</dbReference>
<dbReference type="InterPro" id="IPR001387">
    <property type="entry name" value="Cro/C1-type_HTH"/>
</dbReference>
<dbReference type="PATRIC" id="fig|1121448.10.peg.2338"/>
<dbReference type="Proteomes" id="UP000016587">
    <property type="component" value="Chromosome"/>
</dbReference>